<protein>
    <submittedName>
        <fullName evidence="2">Uncharacterized protein</fullName>
    </submittedName>
</protein>
<evidence type="ECO:0000313" key="3">
    <source>
        <dbReference type="Proteomes" id="UP000235145"/>
    </source>
</evidence>
<dbReference type="EMBL" id="NBSK02000008">
    <property type="protein sequence ID" value="KAJ0194231.1"/>
    <property type="molecule type" value="Genomic_DNA"/>
</dbReference>
<keyword evidence="1" id="KW-0472">Membrane</keyword>
<feature type="transmembrane region" description="Helical" evidence="1">
    <location>
        <begin position="12"/>
        <end position="31"/>
    </location>
</feature>
<name>A0A9R1UWX6_LACSA</name>
<evidence type="ECO:0000256" key="1">
    <source>
        <dbReference type="SAM" id="Phobius"/>
    </source>
</evidence>
<evidence type="ECO:0000313" key="2">
    <source>
        <dbReference type="EMBL" id="KAJ0194231.1"/>
    </source>
</evidence>
<reference evidence="2 3" key="1">
    <citation type="journal article" date="2017" name="Nat. Commun.">
        <title>Genome assembly with in vitro proximity ligation data and whole-genome triplication in lettuce.</title>
        <authorList>
            <person name="Reyes-Chin-Wo S."/>
            <person name="Wang Z."/>
            <person name="Yang X."/>
            <person name="Kozik A."/>
            <person name="Arikit S."/>
            <person name="Song C."/>
            <person name="Xia L."/>
            <person name="Froenicke L."/>
            <person name="Lavelle D.O."/>
            <person name="Truco M.J."/>
            <person name="Xia R."/>
            <person name="Zhu S."/>
            <person name="Xu C."/>
            <person name="Xu H."/>
            <person name="Xu X."/>
            <person name="Cox K."/>
            <person name="Korf I."/>
            <person name="Meyers B.C."/>
            <person name="Michelmore R.W."/>
        </authorList>
    </citation>
    <scope>NUCLEOTIDE SEQUENCE [LARGE SCALE GENOMIC DNA]</scope>
    <source>
        <strain evidence="3">cv. Salinas</strain>
        <tissue evidence="2">Seedlings</tissue>
    </source>
</reference>
<sequence>MPFSVTMSLLMSYSPILCFHVPLCWGVIFNLKMGGICNARFLSYSTSWKPQTRRIELSIGCGFSFIYSTRLEPSTRRVGLP</sequence>
<keyword evidence="1" id="KW-0812">Transmembrane</keyword>
<accession>A0A9R1UWX6</accession>
<proteinExistence type="predicted"/>
<dbReference type="AlphaFoldDB" id="A0A9R1UWX6"/>
<organism evidence="2 3">
    <name type="scientific">Lactuca sativa</name>
    <name type="common">Garden lettuce</name>
    <dbReference type="NCBI Taxonomy" id="4236"/>
    <lineage>
        <taxon>Eukaryota</taxon>
        <taxon>Viridiplantae</taxon>
        <taxon>Streptophyta</taxon>
        <taxon>Embryophyta</taxon>
        <taxon>Tracheophyta</taxon>
        <taxon>Spermatophyta</taxon>
        <taxon>Magnoliopsida</taxon>
        <taxon>eudicotyledons</taxon>
        <taxon>Gunneridae</taxon>
        <taxon>Pentapetalae</taxon>
        <taxon>asterids</taxon>
        <taxon>campanulids</taxon>
        <taxon>Asterales</taxon>
        <taxon>Asteraceae</taxon>
        <taxon>Cichorioideae</taxon>
        <taxon>Cichorieae</taxon>
        <taxon>Lactucinae</taxon>
        <taxon>Lactuca</taxon>
    </lineage>
</organism>
<dbReference type="Proteomes" id="UP000235145">
    <property type="component" value="Unassembled WGS sequence"/>
</dbReference>
<keyword evidence="3" id="KW-1185">Reference proteome</keyword>
<keyword evidence="1" id="KW-1133">Transmembrane helix</keyword>
<comment type="caution">
    <text evidence="2">The sequence shown here is derived from an EMBL/GenBank/DDBJ whole genome shotgun (WGS) entry which is preliminary data.</text>
</comment>
<gene>
    <name evidence="2" type="ORF">LSAT_V11C800394670</name>
</gene>